<name>A0A1S7RUS3_AGRTU</name>
<dbReference type="EMBL" id="FBWC01000027">
    <property type="protein sequence ID" value="CUX57851.1"/>
    <property type="molecule type" value="Genomic_DNA"/>
</dbReference>
<protein>
    <submittedName>
        <fullName evidence="1">Uncharacterized protein</fullName>
    </submittedName>
</protein>
<dbReference type="AlphaFoldDB" id="A0A1S7RUS3"/>
<accession>A0A1S7RUS3</accession>
<organism evidence="1 2">
    <name type="scientific">Agrobacterium tumefaciens str. Kerr 14</name>
    <dbReference type="NCBI Taxonomy" id="1183424"/>
    <lineage>
        <taxon>Bacteria</taxon>
        <taxon>Pseudomonadati</taxon>
        <taxon>Pseudomonadota</taxon>
        <taxon>Alphaproteobacteria</taxon>
        <taxon>Hyphomicrobiales</taxon>
        <taxon>Rhizobiaceae</taxon>
        <taxon>Rhizobium/Agrobacterium group</taxon>
        <taxon>Agrobacterium</taxon>
        <taxon>Agrobacterium tumefaciens complex</taxon>
    </lineage>
</organism>
<evidence type="ECO:0000313" key="1">
    <source>
        <dbReference type="EMBL" id="CUX57851.1"/>
    </source>
</evidence>
<sequence>MLAFPVRQVTHFPFNRLDAAIMAGQLGFMGLHVFAQERDLLPTAFNVSLKLLFAAGEKALEVTEDSQTGENQRQPRNDFGRRHLRAFSNFV</sequence>
<proteinExistence type="predicted"/>
<reference evidence="1 2" key="1">
    <citation type="submission" date="2016-01" db="EMBL/GenBank/DDBJ databases">
        <authorList>
            <person name="Oliw E.H."/>
        </authorList>
    </citation>
    <scope>NUCLEOTIDE SEQUENCE [LARGE SCALE GENOMIC DNA]</scope>
    <source>
        <strain evidence="1 2">Kerr 14</strain>
    </source>
</reference>
<dbReference type="Proteomes" id="UP000191897">
    <property type="component" value="Unassembled WGS sequence"/>
</dbReference>
<gene>
    <name evidence="1" type="ORF">AGR4C_Lc50127</name>
</gene>
<evidence type="ECO:0000313" key="2">
    <source>
        <dbReference type="Proteomes" id="UP000191897"/>
    </source>
</evidence>